<keyword evidence="3" id="KW-0813">Transport</keyword>
<dbReference type="Pfam" id="PF13531">
    <property type="entry name" value="SBP_bac_11"/>
    <property type="match status" value="1"/>
</dbReference>
<dbReference type="PANTHER" id="PTHR30368">
    <property type="entry name" value="SULFATE-BINDING PROTEIN"/>
    <property type="match status" value="1"/>
</dbReference>
<accession>A0A4R2CV48</accession>
<evidence type="ECO:0000256" key="1">
    <source>
        <dbReference type="ARBA" id="ARBA00004418"/>
    </source>
</evidence>
<protein>
    <submittedName>
        <fullName evidence="6">Sulfate transport system substrate-binding protein</fullName>
    </submittedName>
</protein>
<dbReference type="PANTHER" id="PTHR30368:SF1">
    <property type="entry name" value="THIOSULFATE-BINDING PROTEIN"/>
    <property type="match status" value="1"/>
</dbReference>
<name>A0A4R2CV48_SHIGR</name>
<dbReference type="GO" id="GO:1901681">
    <property type="term" value="F:sulfur compound binding"/>
    <property type="evidence" value="ECO:0007669"/>
    <property type="project" value="InterPro"/>
</dbReference>
<dbReference type="EMBL" id="SLVX01000007">
    <property type="protein sequence ID" value="TCN45407.1"/>
    <property type="molecule type" value="Genomic_DNA"/>
</dbReference>
<keyword evidence="4" id="KW-0732">Signal</keyword>
<evidence type="ECO:0000256" key="3">
    <source>
        <dbReference type="ARBA" id="ARBA00022448"/>
    </source>
</evidence>
<keyword evidence="7" id="KW-1185">Reference proteome</keyword>
<dbReference type="Proteomes" id="UP000295351">
    <property type="component" value="Unassembled WGS sequence"/>
</dbReference>
<comment type="similarity">
    <text evidence="2">Belongs to the prokaryotic sulfate-binding protein family.</text>
</comment>
<evidence type="ECO:0000256" key="5">
    <source>
        <dbReference type="ARBA" id="ARBA00022764"/>
    </source>
</evidence>
<dbReference type="AlphaFoldDB" id="A0A4R2CV48"/>
<evidence type="ECO:0000256" key="4">
    <source>
        <dbReference type="ARBA" id="ARBA00022729"/>
    </source>
</evidence>
<evidence type="ECO:0000256" key="2">
    <source>
        <dbReference type="ARBA" id="ARBA00006099"/>
    </source>
</evidence>
<sequence length="361" mass="39717">MFRLPQAPRQAMPRIEAGRSLLSARIQVPFGVFQMKRLLLLGVALLGLAAPFSAQAADKLLNASYDVARELFAAENEAFVKAHPGVTVDQSHGGTSKQARAIVEGLEADVVTFNQVTDIDFLVKNGFVAEDWQQKFPNGASPFYSFPSFLVRAGNPKNIKDWSDLARDDVKVIFPNPKTSGNARYTYLAATAYAKEAFDNDPVKVEAFVTKIFDNVPVFDTGGRAATTTFVEREIGDVIITFEAETKSIAKQYGEDKFENIVPSVSLLAEFPVAIVDKVADAKGSRDLAKSYLDFLYAPEGQKIAAEFGHRVLDETVAAEFKDQFPQIRLVNVDDVFGGWKKISEEHFAEGGTLDKIYGSR</sequence>
<dbReference type="GO" id="GO:0140104">
    <property type="term" value="F:molecular carrier activity"/>
    <property type="evidence" value="ECO:0007669"/>
    <property type="project" value="InterPro"/>
</dbReference>
<dbReference type="PROSITE" id="PS00757">
    <property type="entry name" value="PROK_SULFATE_BIND_2"/>
    <property type="match status" value="1"/>
</dbReference>
<dbReference type="NCBIfam" id="NF008022">
    <property type="entry name" value="PRK10752.1"/>
    <property type="match status" value="1"/>
</dbReference>
<gene>
    <name evidence="6" type="ORF">EV665_107243</name>
</gene>
<dbReference type="SUPFAM" id="SSF53850">
    <property type="entry name" value="Periplasmic binding protein-like II"/>
    <property type="match status" value="1"/>
</dbReference>
<proteinExistence type="inferred from homology"/>
<dbReference type="InterPro" id="IPR005669">
    <property type="entry name" value="Thiosulph/SO4-bd"/>
</dbReference>
<comment type="caution">
    <text evidence="6">The sequence shown here is derived from an EMBL/GenBank/DDBJ whole genome shotgun (WGS) entry which is preliminary data.</text>
</comment>
<dbReference type="NCBIfam" id="TIGR00971">
    <property type="entry name" value="3a0106s03"/>
    <property type="match status" value="1"/>
</dbReference>
<dbReference type="GO" id="GO:0042597">
    <property type="term" value="C:periplasmic space"/>
    <property type="evidence" value="ECO:0007669"/>
    <property type="project" value="UniProtKB-SubCell"/>
</dbReference>
<reference evidence="6 7" key="1">
    <citation type="submission" date="2019-03" db="EMBL/GenBank/DDBJ databases">
        <title>Genomic Encyclopedia of Type Strains, Phase IV (KMG-IV): sequencing the most valuable type-strain genomes for metagenomic binning, comparative biology and taxonomic classification.</title>
        <authorList>
            <person name="Goeker M."/>
        </authorList>
    </citation>
    <scope>NUCLEOTIDE SEQUENCE [LARGE SCALE GENOMIC DNA]</scope>
    <source>
        <strain evidence="6 7">DSM 18401</strain>
    </source>
</reference>
<comment type="subcellular location">
    <subcellularLocation>
        <location evidence="1">Periplasm</location>
    </subcellularLocation>
</comment>
<dbReference type="Gene3D" id="3.40.190.10">
    <property type="entry name" value="Periplasmic binding protein-like II"/>
    <property type="match status" value="2"/>
</dbReference>
<dbReference type="NCBIfam" id="NF008106">
    <property type="entry name" value="PRK10852.1"/>
    <property type="match status" value="1"/>
</dbReference>
<dbReference type="InterPro" id="IPR034408">
    <property type="entry name" value="Sulphate/thiosulphate_BS"/>
</dbReference>
<dbReference type="CDD" id="cd01005">
    <property type="entry name" value="PBP2_CysP"/>
    <property type="match status" value="1"/>
</dbReference>
<keyword evidence="5" id="KW-0574">Periplasm</keyword>
<dbReference type="GO" id="GO:1902358">
    <property type="term" value="P:sulfate transmembrane transport"/>
    <property type="evidence" value="ECO:0007669"/>
    <property type="project" value="InterPro"/>
</dbReference>
<organism evidence="6 7">
    <name type="scientific">Shinella granuli</name>
    <dbReference type="NCBI Taxonomy" id="323621"/>
    <lineage>
        <taxon>Bacteria</taxon>
        <taxon>Pseudomonadati</taxon>
        <taxon>Pseudomonadota</taxon>
        <taxon>Alphaproteobacteria</taxon>
        <taxon>Hyphomicrobiales</taxon>
        <taxon>Rhizobiaceae</taxon>
        <taxon>Shinella</taxon>
    </lineage>
</organism>
<evidence type="ECO:0000313" key="7">
    <source>
        <dbReference type="Proteomes" id="UP000295351"/>
    </source>
</evidence>
<evidence type="ECO:0000313" key="6">
    <source>
        <dbReference type="EMBL" id="TCN45407.1"/>
    </source>
</evidence>